<accession>A0A2N3WQK6</accession>
<organism evidence="7 8">
    <name type="scientific">Amycolatopsis echigonensis</name>
    <dbReference type="NCBI Taxonomy" id="2576905"/>
    <lineage>
        <taxon>Bacteria</taxon>
        <taxon>Bacillati</taxon>
        <taxon>Actinomycetota</taxon>
        <taxon>Actinomycetes</taxon>
        <taxon>Pseudonocardiales</taxon>
        <taxon>Pseudonocardiaceae</taxon>
        <taxon>Amycolatopsis</taxon>
    </lineage>
</organism>
<dbReference type="OrthoDB" id="1669699at2"/>
<evidence type="ECO:0000256" key="2">
    <source>
        <dbReference type="ARBA" id="ARBA00023015"/>
    </source>
</evidence>
<dbReference type="Gene3D" id="1.10.357.10">
    <property type="entry name" value="Tetracycline Repressor, domain 2"/>
    <property type="match status" value="1"/>
</dbReference>
<keyword evidence="4" id="KW-0804">Transcription</keyword>
<protein>
    <submittedName>
        <fullName evidence="7">TetR family transcriptional regulator</fullName>
    </submittedName>
</protein>
<evidence type="ECO:0000313" key="8">
    <source>
        <dbReference type="Proteomes" id="UP000233750"/>
    </source>
</evidence>
<name>A0A2N3WQK6_9PSEU</name>
<keyword evidence="1" id="KW-0678">Repressor</keyword>
<evidence type="ECO:0000256" key="3">
    <source>
        <dbReference type="ARBA" id="ARBA00023125"/>
    </source>
</evidence>
<feature type="DNA-binding region" description="H-T-H motif" evidence="5">
    <location>
        <begin position="27"/>
        <end position="46"/>
    </location>
</feature>
<keyword evidence="8" id="KW-1185">Reference proteome</keyword>
<dbReference type="RefSeq" id="WP_101439072.1">
    <property type="nucleotide sequence ID" value="NZ_PJMY01000003.1"/>
</dbReference>
<dbReference type="Pfam" id="PF17932">
    <property type="entry name" value="TetR_C_24"/>
    <property type="match status" value="1"/>
</dbReference>
<comment type="caution">
    <text evidence="7">The sequence shown here is derived from an EMBL/GenBank/DDBJ whole genome shotgun (WGS) entry which is preliminary data.</text>
</comment>
<dbReference type="AlphaFoldDB" id="A0A2N3WQK6"/>
<dbReference type="InterPro" id="IPR009057">
    <property type="entry name" value="Homeodomain-like_sf"/>
</dbReference>
<dbReference type="GO" id="GO:0000976">
    <property type="term" value="F:transcription cis-regulatory region binding"/>
    <property type="evidence" value="ECO:0007669"/>
    <property type="project" value="TreeGrafter"/>
</dbReference>
<evidence type="ECO:0000313" key="7">
    <source>
        <dbReference type="EMBL" id="PKV96167.1"/>
    </source>
</evidence>
<dbReference type="InterPro" id="IPR036271">
    <property type="entry name" value="Tet_transcr_reg_TetR-rel_C_sf"/>
</dbReference>
<dbReference type="SUPFAM" id="SSF46689">
    <property type="entry name" value="Homeodomain-like"/>
    <property type="match status" value="1"/>
</dbReference>
<feature type="domain" description="HTH tetR-type" evidence="6">
    <location>
        <begin position="4"/>
        <end position="64"/>
    </location>
</feature>
<dbReference type="Gene3D" id="1.10.10.60">
    <property type="entry name" value="Homeodomain-like"/>
    <property type="match status" value="1"/>
</dbReference>
<keyword evidence="3 5" id="KW-0238">DNA-binding</keyword>
<dbReference type="InterPro" id="IPR001647">
    <property type="entry name" value="HTH_TetR"/>
</dbReference>
<sequence>MPPKGRAGDILATFTRRVAERGYDATNFSDIAGELGLSKGTIVHHFGTKDRLLAALHESYMRRRLAEAALIRDRLATPTRQLAGLLYAFVLYQVVDREATVAFQREVVRLADHEAMAEGRRMRAEYLDLVRATLSEGIASGEFRSCDVEVQSLLIFGSAQWAWTWFDPAGPVSAEQVGAQLVDLVLGGLLTRRNRLNGLTEVDGQVARVVRQSIADTAATGS</sequence>
<dbReference type="EMBL" id="PJMY01000003">
    <property type="protein sequence ID" value="PKV96167.1"/>
    <property type="molecule type" value="Genomic_DNA"/>
</dbReference>
<dbReference type="PRINTS" id="PR00455">
    <property type="entry name" value="HTHTETR"/>
</dbReference>
<dbReference type="PANTHER" id="PTHR30055">
    <property type="entry name" value="HTH-TYPE TRANSCRIPTIONAL REGULATOR RUTR"/>
    <property type="match status" value="1"/>
</dbReference>
<dbReference type="PROSITE" id="PS50977">
    <property type="entry name" value="HTH_TETR_2"/>
    <property type="match status" value="1"/>
</dbReference>
<dbReference type="Pfam" id="PF00440">
    <property type="entry name" value="TetR_N"/>
    <property type="match status" value="1"/>
</dbReference>
<evidence type="ECO:0000256" key="1">
    <source>
        <dbReference type="ARBA" id="ARBA00022491"/>
    </source>
</evidence>
<dbReference type="InterPro" id="IPR041490">
    <property type="entry name" value="KstR2_TetR_C"/>
</dbReference>
<evidence type="ECO:0000256" key="4">
    <source>
        <dbReference type="ARBA" id="ARBA00023163"/>
    </source>
</evidence>
<keyword evidence="2" id="KW-0805">Transcription regulation</keyword>
<reference evidence="7 8" key="1">
    <citation type="submission" date="2017-12" db="EMBL/GenBank/DDBJ databases">
        <title>Sequencing the genomes of 1000 Actinobacteria strains.</title>
        <authorList>
            <person name="Klenk H.-P."/>
        </authorList>
    </citation>
    <scope>NUCLEOTIDE SEQUENCE [LARGE SCALE GENOMIC DNA]</scope>
    <source>
        <strain evidence="7 8">DSM 45165</strain>
    </source>
</reference>
<evidence type="ECO:0000256" key="5">
    <source>
        <dbReference type="PROSITE-ProRule" id="PRU00335"/>
    </source>
</evidence>
<proteinExistence type="predicted"/>
<gene>
    <name evidence="7" type="ORF">ATK30_7104</name>
</gene>
<dbReference type="GO" id="GO:0003700">
    <property type="term" value="F:DNA-binding transcription factor activity"/>
    <property type="evidence" value="ECO:0007669"/>
    <property type="project" value="TreeGrafter"/>
</dbReference>
<dbReference type="Proteomes" id="UP000233750">
    <property type="component" value="Unassembled WGS sequence"/>
</dbReference>
<dbReference type="InterPro" id="IPR050109">
    <property type="entry name" value="HTH-type_TetR-like_transc_reg"/>
</dbReference>
<dbReference type="PANTHER" id="PTHR30055:SF175">
    <property type="entry name" value="HTH-TYPE TRANSCRIPTIONAL REPRESSOR KSTR2"/>
    <property type="match status" value="1"/>
</dbReference>
<evidence type="ECO:0000259" key="6">
    <source>
        <dbReference type="PROSITE" id="PS50977"/>
    </source>
</evidence>
<dbReference type="SUPFAM" id="SSF48498">
    <property type="entry name" value="Tetracyclin repressor-like, C-terminal domain"/>
    <property type="match status" value="1"/>
</dbReference>